<dbReference type="InterPro" id="IPR036291">
    <property type="entry name" value="NAD(P)-bd_dom_sf"/>
</dbReference>
<evidence type="ECO:0000313" key="3">
    <source>
        <dbReference type="EMBL" id="SVA61169.1"/>
    </source>
</evidence>
<keyword evidence="2" id="KW-0560">Oxidoreductase</keyword>
<accession>A0A381X8T0</accession>
<reference evidence="3" key="1">
    <citation type="submission" date="2018-05" db="EMBL/GenBank/DDBJ databases">
        <authorList>
            <person name="Lanie J.A."/>
            <person name="Ng W.-L."/>
            <person name="Kazmierczak K.M."/>
            <person name="Andrzejewski T.M."/>
            <person name="Davidsen T.M."/>
            <person name="Wayne K.J."/>
            <person name="Tettelin H."/>
            <person name="Glass J.I."/>
            <person name="Rusch D."/>
            <person name="Podicherti R."/>
            <person name="Tsui H.-C.T."/>
            <person name="Winkler M.E."/>
        </authorList>
    </citation>
    <scope>NUCLEOTIDE SEQUENCE</scope>
</reference>
<dbReference type="PANTHER" id="PTHR42760">
    <property type="entry name" value="SHORT-CHAIN DEHYDROGENASES/REDUCTASES FAMILY MEMBER"/>
    <property type="match status" value="1"/>
</dbReference>
<evidence type="ECO:0000256" key="2">
    <source>
        <dbReference type="ARBA" id="ARBA00023002"/>
    </source>
</evidence>
<dbReference type="Pfam" id="PF13561">
    <property type="entry name" value="adh_short_C2"/>
    <property type="match status" value="1"/>
</dbReference>
<proteinExistence type="inferred from homology"/>
<evidence type="ECO:0000256" key="1">
    <source>
        <dbReference type="ARBA" id="ARBA00006484"/>
    </source>
</evidence>
<dbReference type="AlphaFoldDB" id="A0A381X8T0"/>
<dbReference type="FunFam" id="3.40.50.720:FF:000084">
    <property type="entry name" value="Short-chain dehydrogenase reductase"/>
    <property type="match status" value="1"/>
</dbReference>
<comment type="similarity">
    <text evidence="1">Belongs to the short-chain dehydrogenases/reductases (SDR) family.</text>
</comment>
<dbReference type="Gene3D" id="3.40.50.720">
    <property type="entry name" value="NAD(P)-binding Rossmann-like Domain"/>
    <property type="match status" value="1"/>
</dbReference>
<dbReference type="PANTHER" id="PTHR42760:SF115">
    <property type="entry name" value="3-OXOACYL-[ACYL-CARRIER-PROTEIN] REDUCTASE FABG"/>
    <property type="match status" value="1"/>
</dbReference>
<dbReference type="PRINTS" id="PR00081">
    <property type="entry name" value="GDHRDH"/>
</dbReference>
<sequence length="263" mass="27197">MSAADWIDLSGKVAHVTGGGKGIGRGIATALSMAGAEVMVSDINPDSAVETAREIDGASMALDVSDRGAVDAALDQTVSELGGLDILVNNAGLYLGYGGPIQQITDEMWRELWAVNVDGVFYCCRAAATVMKDQGRGGRIINIASTQTVTPGVGVTYDGSKAAVAQITKALALELAPHGINVNALAPGPTWVNEGDPPPVDAQIPRKTGDPLADTVADRISRLPLGHWGDPMEQGKAAVFLASDMSAFVTGIYLPVDGGWLTL</sequence>
<dbReference type="PRINTS" id="PR00080">
    <property type="entry name" value="SDRFAMILY"/>
</dbReference>
<name>A0A381X8T0_9ZZZZ</name>
<organism evidence="3">
    <name type="scientific">marine metagenome</name>
    <dbReference type="NCBI Taxonomy" id="408172"/>
    <lineage>
        <taxon>unclassified sequences</taxon>
        <taxon>metagenomes</taxon>
        <taxon>ecological metagenomes</taxon>
    </lineage>
</organism>
<dbReference type="InterPro" id="IPR002347">
    <property type="entry name" value="SDR_fam"/>
</dbReference>
<gene>
    <name evidence="3" type="ORF">METZ01_LOCUS114023</name>
</gene>
<protein>
    <submittedName>
        <fullName evidence="3">Uncharacterized protein</fullName>
    </submittedName>
</protein>
<dbReference type="EMBL" id="UINC01014323">
    <property type="protein sequence ID" value="SVA61169.1"/>
    <property type="molecule type" value="Genomic_DNA"/>
</dbReference>
<dbReference type="GO" id="GO:0016616">
    <property type="term" value="F:oxidoreductase activity, acting on the CH-OH group of donors, NAD or NADP as acceptor"/>
    <property type="evidence" value="ECO:0007669"/>
    <property type="project" value="TreeGrafter"/>
</dbReference>
<dbReference type="SUPFAM" id="SSF51735">
    <property type="entry name" value="NAD(P)-binding Rossmann-fold domains"/>
    <property type="match status" value="1"/>
</dbReference>